<dbReference type="PANTHER" id="PTHR43584:SF8">
    <property type="entry name" value="N-ACETYLMURAMATE ALPHA-1-PHOSPHATE URIDYLYLTRANSFERASE"/>
    <property type="match status" value="1"/>
</dbReference>
<keyword evidence="1 4" id="KW-0808">Transferase</keyword>
<dbReference type="SUPFAM" id="SSF53448">
    <property type="entry name" value="Nucleotide-diphospho-sugar transferases"/>
    <property type="match status" value="1"/>
</dbReference>
<sequence length="227" mass="24942">MKAMILAAGLGSRMRPLTDHLPKPMLAVGGKPLIVWHLERLKQCGFSEVVINVAWKGDKLIEALGAGEQLGLSIQYSDEREEGALETAGGIIKALPLLGDEPFLVVNGDIWCDYDFQSVSPMKQGDLCHLVLVNNPPHHLEGDFQLSNDRIQSVGSEKLTFSGIGYYHPKMFEGLAYGKQPLLPIFRKAMDAGLVSGEKHERVWQDIGTPERLVALDQALMENAQAV</sequence>
<keyword evidence="5" id="KW-1185">Reference proteome</keyword>
<proteinExistence type="predicted"/>
<dbReference type="OrthoDB" id="9788272at2"/>
<protein>
    <submittedName>
        <fullName evidence="4">Mannose-1-phosphate guanylyltransferase</fullName>
    </submittedName>
</protein>
<evidence type="ECO:0000313" key="5">
    <source>
        <dbReference type="Proteomes" id="UP000245506"/>
    </source>
</evidence>
<dbReference type="NCBIfam" id="NF045761">
    <property type="entry name" value="NAMPUrTaseMurU"/>
    <property type="match status" value="1"/>
</dbReference>
<accession>A0A317CDC2</accession>
<name>A0A317CDC2_9GAMM</name>
<dbReference type="PANTHER" id="PTHR43584">
    <property type="entry name" value="NUCLEOTIDYL TRANSFERASE"/>
    <property type="match status" value="1"/>
</dbReference>
<feature type="domain" description="Nucleotidyl transferase" evidence="3">
    <location>
        <begin position="2"/>
        <end position="118"/>
    </location>
</feature>
<dbReference type="Gene3D" id="3.90.550.10">
    <property type="entry name" value="Spore Coat Polysaccharide Biosynthesis Protein SpsA, Chain A"/>
    <property type="match status" value="1"/>
</dbReference>
<dbReference type="EMBL" id="QGKL01000041">
    <property type="protein sequence ID" value="PWQ94112.1"/>
    <property type="molecule type" value="Genomic_DNA"/>
</dbReference>
<dbReference type="InterPro" id="IPR054790">
    <property type="entry name" value="MurU"/>
</dbReference>
<dbReference type="GO" id="GO:0016779">
    <property type="term" value="F:nucleotidyltransferase activity"/>
    <property type="evidence" value="ECO:0007669"/>
    <property type="project" value="UniProtKB-KW"/>
</dbReference>
<dbReference type="InterPro" id="IPR029044">
    <property type="entry name" value="Nucleotide-diphossugar_trans"/>
</dbReference>
<evidence type="ECO:0000313" key="4">
    <source>
        <dbReference type="EMBL" id="PWQ94112.1"/>
    </source>
</evidence>
<evidence type="ECO:0000256" key="2">
    <source>
        <dbReference type="ARBA" id="ARBA00022695"/>
    </source>
</evidence>
<dbReference type="RefSeq" id="WP_109824722.1">
    <property type="nucleotide sequence ID" value="NZ_QGKL01000041.1"/>
</dbReference>
<dbReference type="CDD" id="cd06422">
    <property type="entry name" value="NTP_transferase_like_1"/>
    <property type="match status" value="1"/>
</dbReference>
<evidence type="ECO:0000256" key="1">
    <source>
        <dbReference type="ARBA" id="ARBA00022679"/>
    </source>
</evidence>
<dbReference type="InterPro" id="IPR050065">
    <property type="entry name" value="GlmU-like"/>
</dbReference>
<dbReference type="Proteomes" id="UP000245506">
    <property type="component" value="Unassembled WGS sequence"/>
</dbReference>
<dbReference type="AlphaFoldDB" id="A0A317CDC2"/>
<dbReference type="InterPro" id="IPR005835">
    <property type="entry name" value="NTP_transferase_dom"/>
</dbReference>
<gene>
    <name evidence="4" type="ORF">DKT75_16360</name>
</gene>
<evidence type="ECO:0000259" key="3">
    <source>
        <dbReference type="Pfam" id="PF00483"/>
    </source>
</evidence>
<comment type="caution">
    <text evidence="4">The sequence shown here is derived from an EMBL/GenBank/DDBJ whole genome shotgun (WGS) entry which is preliminary data.</text>
</comment>
<dbReference type="Pfam" id="PF00483">
    <property type="entry name" value="NTP_transferase"/>
    <property type="match status" value="1"/>
</dbReference>
<organism evidence="4 5">
    <name type="scientific">Leucothrix arctica</name>
    <dbReference type="NCBI Taxonomy" id="1481894"/>
    <lineage>
        <taxon>Bacteria</taxon>
        <taxon>Pseudomonadati</taxon>
        <taxon>Pseudomonadota</taxon>
        <taxon>Gammaproteobacteria</taxon>
        <taxon>Thiotrichales</taxon>
        <taxon>Thiotrichaceae</taxon>
        <taxon>Leucothrix</taxon>
    </lineage>
</organism>
<keyword evidence="2 4" id="KW-0548">Nucleotidyltransferase</keyword>
<reference evidence="4 5" key="1">
    <citation type="submission" date="2018-05" db="EMBL/GenBank/DDBJ databases">
        <title>Leucothrix arctica sp. nov., isolated from Arctic seawater.</title>
        <authorList>
            <person name="Choi A."/>
            <person name="Baek K."/>
        </authorList>
    </citation>
    <scope>NUCLEOTIDE SEQUENCE [LARGE SCALE GENOMIC DNA]</scope>
    <source>
        <strain evidence="4 5">IMCC9719</strain>
    </source>
</reference>